<reference evidence="1 2" key="1">
    <citation type="submission" date="2016-11" db="EMBL/GenBank/DDBJ databases">
        <title>Study of marine rhodopsin-containing bacteria.</title>
        <authorList>
            <person name="Yoshizawa S."/>
            <person name="Kumagai Y."/>
            <person name="Kogure K."/>
        </authorList>
    </citation>
    <scope>NUCLEOTIDE SEQUENCE [LARGE SCALE GENOMIC DNA]</scope>
    <source>
        <strain evidence="1 2">SAORIC-28</strain>
    </source>
</reference>
<gene>
    <name evidence="1" type="ORF">BSZ37_14355</name>
</gene>
<dbReference type="AlphaFoldDB" id="A0A271J2P3"/>
<dbReference type="Pfam" id="PF25734">
    <property type="entry name" value="RelB_like_antitoxin"/>
    <property type="match status" value="1"/>
</dbReference>
<dbReference type="RefSeq" id="WP_095511204.1">
    <property type="nucleotide sequence ID" value="NZ_MQWD01000001.1"/>
</dbReference>
<dbReference type="EMBL" id="MQWD01000001">
    <property type="protein sequence ID" value="PAP77538.1"/>
    <property type="molecule type" value="Genomic_DNA"/>
</dbReference>
<sequence length="67" mass="7761">MPDFATPDRDALKDALTEVLRENRDWLRELVQEALLEVADAEARREADYREAYADRQRPHVVAHGQA</sequence>
<name>A0A271J2P3_9BACT</name>
<dbReference type="Proteomes" id="UP000216339">
    <property type="component" value="Unassembled WGS sequence"/>
</dbReference>
<evidence type="ECO:0000313" key="1">
    <source>
        <dbReference type="EMBL" id="PAP77538.1"/>
    </source>
</evidence>
<protein>
    <submittedName>
        <fullName evidence="1">Uncharacterized protein</fullName>
    </submittedName>
</protein>
<comment type="caution">
    <text evidence="1">The sequence shown here is derived from an EMBL/GenBank/DDBJ whole genome shotgun (WGS) entry which is preliminary data.</text>
</comment>
<accession>A0A271J2P3</accession>
<proteinExistence type="predicted"/>
<keyword evidence="2" id="KW-1185">Reference proteome</keyword>
<dbReference type="InterPro" id="IPR057930">
    <property type="entry name" value="Antitoxin_put"/>
</dbReference>
<organism evidence="1 2">
    <name type="scientific">Rubrivirga marina</name>
    <dbReference type="NCBI Taxonomy" id="1196024"/>
    <lineage>
        <taxon>Bacteria</taxon>
        <taxon>Pseudomonadati</taxon>
        <taxon>Rhodothermota</taxon>
        <taxon>Rhodothermia</taxon>
        <taxon>Rhodothermales</taxon>
        <taxon>Rubricoccaceae</taxon>
        <taxon>Rubrivirga</taxon>
    </lineage>
</organism>
<evidence type="ECO:0000313" key="2">
    <source>
        <dbReference type="Proteomes" id="UP000216339"/>
    </source>
</evidence>